<dbReference type="AlphaFoldDB" id="A0A091D356"/>
<gene>
    <name evidence="2" type="ORF">H920_13213</name>
</gene>
<accession>A0A091D356</accession>
<proteinExistence type="predicted"/>
<keyword evidence="3" id="KW-1185">Reference proteome</keyword>
<organism evidence="2 3">
    <name type="scientific">Fukomys damarensis</name>
    <name type="common">Damaraland mole rat</name>
    <name type="synonym">Cryptomys damarensis</name>
    <dbReference type="NCBI Taxonomy" id="885580"/>
    <lineage>
        <taxon>Eukaryota</taxon>
        <taxon>Metazoa</taxon>
        <taxon>Chordata</taxon>
        <taxon>Craniata</taxon>
        <taxon>Vertebrata</taxon>
        <taxon>Euteleostomi</taxon>
        <taxon>Mammalia</taxon>
        <taxon>Eutheria</taxon>
        <taxon>Euarchontoglires</taxon>
        <taxon>Glires</taxon>
        <taxon>Rodentia</taxon>
        <taxon>Hystricomorpha</taxon>
        <taxon>Bathyergidae</taxon>
        <taxon>Fukomys</taxon>
    </lineage>
</organism>
<feature type="compositionally biased region" description="Basic and acidic residues" evidence="1">
    <location>
        <begin position="61"/>
        <end position="75"/>
    </location>
</feature>
<reference evidence="2 3" key="1">
    <citation type="submission" date="2013-11" db="EMBL/GenBank/DDBJ databases">
        <title>The Damaraland mole rat (Fukomys damarensis) genome and evolution of African mole rats.</title>
        <authorList>
            <person name="Gladyshev V.N."/>
            <person name="Fang X."/>
        </authorList>
    </citation>
    <scope>NUCLEOTIDE SEQUENCE [LARGE SCALE GENOMIC DNA]</scope>
    <source>
        <tissue evidence="2">Liver</tissue>
    </source>
</reference>
<feature type="region of interest" description="Disordered" evidence="1">
    <location>
        <begin position="56"/>
        <end position="79"/>
    </location>
</feature>
<dbReference type="EMBL" id="KN123358">
    <property type="protein sequence ID" value="KFO25452.1"/>
    <property type="molecule type" value="Genomic_DNA"/>
</dbReference>
<evidence type="ECO:0000313" key="2">
    <source>
        <dbReference type="EMBL" id="KFO25452.1"/>
    </source>
</evidence>
<name>A0A091D356_FUKDA</name>
<protein>
    <submittedName>
        <fullName evidence="2">Uncharacterized protein</fullName>
    </submittedName>
</protein>
<evidence type="ECO:0000256" key="1">
    <source>
        <dbReference type="SAM" id="MobiDB-lite"/>
    </source>
</evidence>
<evidence type="ECO:0000313" key="3">
    <source>
        <dbReference type="Proteomes" id="UP000028990"/>
    </source>
</evidence>
<dbReference type="Proteomes" id="UP000028990">
    <property type="component" value="Unassembled WGS sequence"/>
</dbReference>
<sequence length="115" mass="12387">MGKSGSIANTLFTGHFLLARRKHSNRKLSVPTRALPTDHLSQTSVGFGALLRRACSPGSEATEHRRPFRKTEKARRTQPLGNACAELPLSTAGLRLAACALPTEQEALERPTSPG</sequence>